<comment type="caution">
    <text evidence="2">The sequence shown here is derived from an EMBL/GenBank/DDBJ whole genome shotgun (WGS) entry which is preliminary data.</text>
</comment>
<dbReference type="EMBL" id="JMCC02000015">
    <property type="protein sequence ID" value="KIG18019.1"/>
    <property type="molecule type" value="Genomic_DNA"/>
</dbReference>
<protein>
    <submittedName>
        <fullName evidence="2">Uncharacterized protein</fullName>
    </submittedName>
</protein>
<gene>
    <name evidence="2" type="ORF">DB30_01906</name>
</gene>
<dbReference type="AlphaFoldDB" id="A0A0C1ZKH3"/>
<evidence type="ECO:0000256" key="1">
    <source>
        <dbReference type="SAM" id="MobiDB-lite"/>
    </source>
</evidence>
<evidence type="ECO:0000313" key="2">
    <source>
        <dbReference type="EMBL" id="KIG18019.1"/>
    </source>
</evidence>
<reference evidence="2 3" key="1">
    <citation type="submission" date="2014-12" db="EMBL/GenBank/DDBJ databases">
        <title>Genome assembly of Enhygromyxa salina DSM 15201.</title>
        <authorList>
            <person name="Sharma G."/>
            <person name="Subramanian S."/>
        </authorList>
    </citation>
    <scope>NUCLEOTIDE SEQUENCE [LARGE SCALE GENOMIC DNA]</scope>
    <source>
        <strain evidence="2 3">DSM 15201</strain>
    </source>
</reference>
<sequence length="949" mass="98752">MALLLTASMSACKGDDIADGDGASETGTETETETGDEGEVPDPEQDSERITGIGVGGGPDELTYSGLDSLEEEVWGPAAYVVDHLGLNWLADGPGHKILVIDDDGEIVDRYDLEGLVRGISDIEVTKTHVYVLMVGGQTPIIARAGRNDVDATAWETFDIPAEIDVADITGLRKHGDGGVALELAFGREHLPLFAEDGTSIAAPGAPISTYQVDGHSVALVAATGLPAANLSVASLLVDDVEVATIETAGLLGDFALIGVTPDGDMWLRVADVGILEGAFVTRMLAYRYALDGTLMQAVEMPMRNELVWVEHRMTMDPEGELRVMSTGADEASLRRPVDIGVATPLVFPPGVTPYLPVSNSGATQAGGAGLGNFDPGTGGGLEGDEGQCMSREEIMQRAYAYANFEAVYNAQHMQTCPGRTPVAYFQQHLGQTIRGVAYKYAGHIEVSTYANAVANNYTVGDLNTKTDKAVDGCSYGVDCSGFVSKAWLSGHRTTSSLHTASYGLDSYDALLPGDALNKPGSHVRLVAEHLGGYGVKVIEATVGSERMRVIVRDISWGNAGYAAGYAPVRYNNVCPDLPPPPPETTTHLVFDVSGYLPDGSGYVPVGPARVLDTRIDGQEFVGPLAHDETISVTLAGKAGLPAAAQLGAVVLNVAIADPQGKGFLAAYPDAPYPGNSSINFAAGEATPGLVIVDPGADGKVELHHISPNGGSQVVVDTFGYFPPAADIHMVTPARVFDSRDPEFGATVVAAGTKELQLAGVGGIPLAGVGAVIANLAAITPAGPGYATIYESGTPKPVTSNLNYLAGAVRSNLVIIPVSADGFATLFTLEDADYVVDVLGWFGEGVDFQSISPVRLRDTREDDAGPIGHEGSILVDVIGAATIPEGVTAVFGNLTAAQPTLRGYLQIYPDAVPGTANVNFIGGKVASNAVLTEVSANGAVHIRVVIPPP</sequence>
<feature type="region of interest" description="Disordered" evidence="1">
    <location>
        <begin position="13"/>
        <end position="59"/>
    </location>
</feature>
<name>A0A0C1ZKH3_9BACT</name>
<dbReference type="RefSeq" id="WP_052547324.1">
    <property type="nucleotide sequence ID" value="NZ_JMCC02000015.1"/>
</dbReference>
<evidence type="ECO:0000313" key="3">
    <source>
        <dbReference type="Proteomes" id="UP000031599"/>
    </source>
</evidence>
<feature type="compositionally biased region" description="Acidic residues" evidence="1">
    <location>
        <begin position="28"/>
        <end position="45"/>
    </location>
</feature>
<proteinExistence type="predicted"/>
<accession>A0A0C1ZKH3</accession>
<dbReference type="Proteomes" id="UP000031599">
    <property type="component" value="Unassembled WGS sequence"/>
</dbReference>
<organism evidence="2 3">
    <name type="scientific">Enhygromyxa salina</name>
    <dbReference type="NCBI Taxonomy" id="215803"/>
    <lineage>
        <taxon>Bacteria</taxon>
        <taxon>Pseudomonadati</taxon>
        <taxon>Myxococcota</taxon>
        <taxon>Polyangia</taxon>
        <taxon>Nannocystales</taxon>
        <taxon>Nannocystaceae</taxon>
        <taxon>Enhygromyxa</taxon>
    </lineage>
</organism>